<dbReference type="SUPFAM" id="SSF53850">
    <property type="entry name" value="Periplasmic binding protein-like II"/>
    <property type="match status" value="1"/>
</dbReference>
<protein>
    <submittedName>
        <fullName evidence="6">LysR family transcriptional regulator</fullName>
    </submittedName>
</protein>
<dbReference type="InterPro" id="IPR036390">
    <property type="entry name" value="WH_DNA-bd_sf"/>
</dbReference>
<dbReference type="InterPro" id="IPR005119">
    <property type="entry name" value="LysR_subst-bd"/>
</dbReference>
<evidence type="ECO:0000313" key="6">
    <source>
        <dbReference type="EMBL" id="TXD44549.1"/>
    </source>
</evidence>
<dbReference type="PRINTS" id="PR00039">
    <property type="entry name" value="HTHLYSR"/>
</dbReference>
<dbReference type="Pfam" id="PF00126">
    <property type="entry name" value="HTH_1"/>
    <property type="match status" value="1"/>
</dbReference>
<proteinExistence type="inferred from homology"/>
<dbReference type="OrthoDB" id="5317428at2"/>
<evidence type="ECO:0000259" key="5">
    <source>
        <dbReference type="PROSITE" id="PS50931"/>
    </source>
</evidence>
<dbReference type="GO" id="GO:0032993">
    <property type="term" value="C:protein-DNA complex"/>
    <property type="evidence" value="ECO:0007669"/>
    <property type="project" value="TreeGrafter"/>
</dbReference>
<name>A0A5C6XJR4_9DELT</name>
<evidence type="ECO:0000256" key="1">
    <source>
        <dbReference type="ARBA" id="ARBA00009437"/>
    </source>
</evidence>
<dbReference type="AlphaFoldDB" id="A0A5C6XJR4"/>
<keyword evidence="3" id="KW-0238">DNA-binding</keyword>
<dbReference type="EMBL" id="VOSL01000002">
    <property type="protein sequence ID" value="TXD44549.1"/>
    <property type="molecule type" value="Genomic_DNA"/>
</dbReference>
<feature type="domain" description="HTH lysR-type" evidence="5">
    <location>
        <begin position="18"/>
        <end position="73"/>
    </location>
</feature>
<evidence type="ECO:0000256" key="4">
    <source>
        <dbReference type="ARBA" id="ARBA00023163"/>
    </source>
</evidence>
<reference evidence="6 7" key="1">
    <citation type="submission" date="2019-08" db="EMBL/GenBank/DDBJ databases">
        <title>Bradymonadales sp. TMQ2.</title>
        <authorList>
            <person name="Liang Q."/>
        </authorList>
    </citation>
    <scope>NUCLEOTIDE SEQUENCE [LARGE SCALE GENOMIC DNA]</scope>
    <source>
        <strain evidence="6 7">TMQ2</strain>
    </source>
</reference>
<dbReference type="Pfam" id="PF03466">
    <property type="entry name" value="LysR_substrate"/>
    <property type="match status" value="1"/>
</dbReference>
<evidence type="ECO:0000313" key="7">
    <source>
        <dbReference type="Proteomes" id="UP000321046"/>
    </source>
</evidence>
<dbReference type="Gene3D" id="1.10.10.10">
    <property type="entry name" value="Winged helix-like DNA-binding domain superfamily/Winged helix DNA-binding domain"/>
    <property type="match status" value="1"/>
</dbReference>
<organism evidence="6 7">
    <name type="scientific">Lujinxingia vulgaris</name>
    <dbReference type="NCBI Taxonomy" id="2600176"/>
    <lineage>
        <taxon>Bacteria</taxon>
        <taxon>Deltaproteobacteria</taxon>
        <taxon>Bradymonadales</taxon>
        <taxon>Lujinxingiaceae</taxon>
        <taxon>Lujinxingia</taxon>
    </lineage>
</organism>
<sequence>MVEGAGGVWAGVSLEAIWNWLPAFRAVAEAEHLPTAAARLHVSAPALSRTVRLLEEHLEVELFNRVGRRLVLNTAGEQLLAAVQEAMGGLSRVVEEVQVEGVGGRLRVGSLGVLTNSFVLPAALALSARYPQLLPMLENHRPREANEKLWRGELDVAFYYEGLSAPGVEVRELGRIGASVYCGQGHPLFERAEEVGEEELLRWPFSVPQVGDSGQVMDGWPVDVARRVGMQITLLTTNVEVCRSGRFVTVLPDVAARHWVDRGELRRVGFEGLEGIRIFGAVREQEVGRSGAREMLEEVGRRVREDLLLRA</sequence>
<gene>
    <name evidence="6" type="ORF">FRC96_00255</name>
</gene>
<evidence type="ECO:0000256" key="2">
    <source>
        <dbReference type="ARBA" id="ARBA00023015"/>
    </source>
</evidence>
<dbReference type="Gene3D" id="3.40.190.10">
    <property type="entry name" value="Periplasmic binding protein-like II"/>
    <property type="match status" value="2"/>
</dbReference>
<dbReference type="GO" id="GO:0003677">
    <property type="term" value="F:DNA binding"/>
    <property type="evidence" value="ECO:0007669"/>
    <property type="project" value="UniProtKB-KW"/>
</dbReference>
<comment type="similarity">
    <text evidence="1">Belongs to the LysR transcriptional regulatory family.</text>
</comment>
<dbReference type="RefSeq" id="WP_146972042.1">
    <property type="nucleotide sequence ID" value="NZ_VOSL01000002.1"/>
</dbReference>
<keyword evidence="2" id="KW-0805">Transcription regulation</keyword>
<dbReference type="InterPro" id="IPR036388">
    <property type="entry name" value="WH-like_DNA-bd_sf"/>
</dbReference>
<dbReference type="Proteomes" id="UP000321046">
    <property type="component" value="Unassembled WGS sequence"/>
</dbReference>
<dbReference type="GO" id="GO:0003700">
    <property type="term" value="F:DNA-binding transcription factor activity"/>
    <property type="evidence" value="ECO:0007669"/>
    <property type="project" value="InterPro"/>
</dbReference>
<dbReference type="SUPFAM" id="SSF46785">
    <property type="entry name" value="Winged helix' DNA-binding domain"/>
    <property type="match status" value="1"/>
</dbReference>
<accession>A0A5C6XJR4</accession>
<dbReference type="PANTHER" id="PTHR30346">
    <property type="entry name" value="TRANSCRIPTIONAL DUAL REGULATOR HCAR-RELATED"/>
    <property type="match status" value="1"/>
</dbReference>
<dbReference type="PROSITE" id="PS50931">
    <property type="entry name" value="HTH_LYSR"/>
    <property type="match status" value="1"/>
</dbReference>
<comment type="caution">
    <text evidence="6">The sequence shown here is derived from an EMBL/GenBank/DDBJ whole genome shotgun (WGS) entry which is preliminary data.</text>
</comment>
<dbReference type="InterPro" id="IPR000847">
    <property type="entry name" value="LysR_HTH_N"/>
</dbReference>
<dbReference type="PANTHER" id="PTHR30346:SF9">
    <property type="entry name" value="LYSR FAMILY TRANSCRIPTIONAL REGULATOR"/>
    <property type="match status" value="1"/>
</dbReference>
<keyword evidence="4" id="KW-0804">Transcription</keyword>
<evidence type="ECO:0000256" key="3">
    <source>
        <dbReference type="ARBA" id="ARBA00023125"/>
    </source>
</evidence>